<name>A0A2P5E6I9_TREOI</name>
<proteinExistence type="predicted"/>
<comment type="caution">
    <text evidence="1">The sequence shown here is derived from an EMBL/GenBank/DDBJ whole genome shotgun (WGS) entry which is preliminary data.</text>
</comment>
<evidence type="ECO:0000313" key="2">
    <source>
        <dbReference type="Proteomes" id="UP000237000"/>
    </source>
</evidence>
<dbReference type="AlphaFoldDB" id="A0A2P5E6I9"/>
<reference evidence="2" key="1">
    <citation type="submission" date="2016-06" db="EMBL/GenBank/DDBJ databases">
        <title>Parallel loss of symbiosis genes in relatives of nitrogen-fixing non-legume Parasponia.</title>
        <authorList>
            <person name="Van Velzen R."/>
            <person name="Holmer R."/>
            <person name="Bu F."/>
            <person name="Rutten L."/>
            <person name="Van Zeijl A."/>
            <person name="Liu W."/>
            <person name="Santuari L."/>
            <person name="Cao Q."/>
            <person name="Sharma T."/>
            <person name="Shen D."/>
            <person name="Roswanjaya Y."/>
            <person name="Wardhani T."/>
            <person name="Kalhor M.S."/>
            <person name="Jansen J."/>
            <person name="Van den Hoogen J."/>
            <person name="Gungor B."/>
            <person name="Hartog M."/>
            <person name="Hontelez J."/>
            <person name="Verver J."/>
            <person name="Yang W.-C."/>
            <person name="Schijlen E."/>
            <person name="Repin R."/>
            <person name="Schilthuizen M."/>
            <person name="Schranz E."/>
            <person name="Heidstra R."/>
            <person name="Miyata K."/>
            <person name="Fedorova E."/>
            <person name="Kohlen W."/>
            <person name="Bisseling T."/>
            <person name="Smit S."/>
            <person name="Geurts R."/>
        </authorList>
    </citation>
    <scope>NUCLEOTIDE SEQUENCE [LARGE SCALE GENOMIC DNA]</scope>
    <source>
        <strain evidence="2">cv. RG33-2</strain>
    </source>
</reference>
<organism evidence="1 2">
    <name type="scientific">Trema orientale</name>
    <name type="common">Charcoal tree</name>
    <name type="synonym">Celtis orientalis</name>
    <dbReference type="NCBI Taxonomy" id="63057"/>
    <lineage>
        <taxon>Eukaryota</taxon>
        <taxon>Viridiplantae</taxon>
        <taxon>Streptophyta</taxon>
        <taxon>Embryophyta</taxon>
        <taxon>Tracheophyta</taxon>
        <taxon>Spermatophyta</taxon>
        <taxon>Magnoliopsida</taxon>
        <taxon>eudicotyledons</taxon>
        <taxon>Gunneridae</taxon>
        <taxon>Pentapetalae</taxon>
        <taxon>rosids</taxon>
        <taxon>fabids</taxon>
        <taxon>Rosales</taxon>
        <taxon>Cannabaceae</taxon>
        <taxon>Trema</taxon>
    </lineage>
</organism>
<evidence type="ECO:0000313" key="1">
    <source>
        <dbReference type="EMBL" id="PON81167.1"/>
    </source>
</evidence>
<accession>A0A2P5E6I9</accession>
<keyword evidence="2" id="KW-1185">Reference proteome</keyword>
<dbReference type="InParanoid" id="A0A2P5E6I9"/>
<gene>
    <name evidence="1" type="ORF">TorRG33x02_230510</name>
</gene>
<dbReference type="EMBL" id="JXTC01000223">
    <property type="protein sequence ID" value="PON81167.1"/>
    <property type="molecule type" value="Genomic_DNA"/>
</dbReference>
<sequence length="67" mass="7732">MNLSLSSLLRLALCPSRNLSRENCKKCTWEARASAADENTQQWEWKFSSLSPPHSGLQPVWYALYFL</sequence>
<dbReference type="Proteomes" id="UP000237000">
    <property type="component" value="Unassembled WGS sequence"/>
</dbReference>
<protein>
    <submittedName>
        <fullName evidence="1">Uncharacterized protein</fullName>
    </submittedName>
</protein>